<proteinExistence type="predicted"/>
<reference evidence="3" key="1">
    <citation type="submission" date="2017-06" db="EMBL/GenBank/DDBJ databases">
        <authorList>
            <person name="Varghese N."/>
            <person name="Submissions S."/>
        </authorList>
    </citation>
    <scope>NUCLEOTIDE SEQUENCE [LARGE SCALE GENOMIC DNA]</scope>
    <source>
        <strain evidence="3">DSM 137</strain>
    </source>
</reference>
<dbReference type="OrthoDB" id="8266307at2"/>
<evidence type="ECO:0000256" key="1">
    <source>
        <dbReference type="SAM" id="MobiDB-lite"/>
    </source>
</evidence>
<gene>
    <name evidence="2" type="ORF">SAMN06265338_102227</name>
</gene>
<feature type="region of interest" description="Disordered" evidence="1">
    <location>
        <begin position="1"/>
        <end position="35"/>
    </location>
</feature>
<evidence type="ECO:0000313" key="2">
    <source>
        <dbReference type="EMBL" id="SNB65477.1"/>
    </source>
</evidence>
<dbReference type="AlphaFoldDB" id="A0A212R0J9"/>
<protein>
    <submittedName>
        <fullName evidence="2">Uncharacterized protein</fullName>
    </submittedName>
</protein>
<keyword evidence="3" id="KW-1185">Reference proteome</keyword>
<dbReference type="Proteomes" id="UP000198418">
    <property type="component" value="Unassembled WGS sequence"/>
</dbReference>
<name>A0A212R0J9_RHOAC</name>
<dbReference type="RefSeq" id="WP_141098374.1">
    <property type="nucleotide sequence ID" value="NZ_FYDG01000002.1"/>
</dbReference>
<sequence>MGRWLTSVRAADEEKNSETRQTGTDETDKPPFEPVSSVLSVRNRSEFEKFSDQPKAGAGGFVSFVSSRSEHFRKFSPLATDHAERAALCCDDIPPAYVNAWTRLCTRPPDGTATDEWNMAISDGARFFAAWGEWAARWNWTEAELFDLPHDGALGGLLWFIQGRKVEAFGPDHCRLEDEAIFDRGTVGGERIIFKQ</sequence>
<accession>A0A212R0J9</accession>
<dbReference type="EMBL" id="FYDG01000002">
    <property type="protein sequence ID" value="SNB65477.1"/>
    <property type="molecule type" value="Genomic_DNA"/>
</dbReference>
<organism evidence="2 3">
    <name type="scientific">Rhodoblastus acidophilus</name>
    <name type="common">Rhodopseudomonas acidophila</name>
    <dbReference type="NCBI Taxonomy" id="1074"/>
    <lineage>
        <taxon>Bacteria</taxon>
        <taxon>Pseudomonadati</taxon>
        <taxon>Pseudomonadota</taxon>
        <taxon>Alphaproteobacteria</taxon>
        <taxon>Hyphomicrobiales</taxon>
        <taxon>Rhodoblastaceae</taxon>
        <taxon>Rhodoblastus</taxon>
    </lineage>
</organism>
<evidence type="ECO:0000313" key="3">
    <source>
        <dbReference type="Proteomes" id="UP000198418"/>
    </source>
</evidence>